<proteinExistence type="predicted"/>
<sequence>MNFNENGSFSTRLLYIILRWRWGTKHWCQRAKGIEISHVASLSVWSKAIKHPIEFLKSFVPVGEKLGKL</sequence>
<gene>
    <name evidence="1" type="ORF">L6452_09816</name>
</gene>
<name>A0ACB9DLF3_ARCLA</name>
<protein>
    <submittedName>
        <fullName evidence="1">Uncharacterized protein</fullName>
    </submittedName>
</protein>
<evidence type="ECO:0000313" key="1">
    <source>
        <dbReference type="EMBL" id="KAI3747362.1"/>
    </source>
</evidence>
<organism evidence="1 2">
    <name type="scientific">Arctium lappa</name>
    <name type="common">Greater burdock</name>
    <name type="synonym">Lappa major</name>
    <dbReference type="NCBI Taxonomy" id="4217"/>
    <lineage>
        <taxon>Eukaryota</taxon>
        <taxon>Viridiplantae</taxon>
        <taxon>Streptophyta</taxon>
        <taxon>Embryophyta</taxon>
        <taxon>Tracheophyta</taxon>
        <taxon>Spermatophyta</taxon>
        <taxon>Magnoliopsida</taxon>
        <taxon>eudicotyledons</taxon>
        <taxon>Gunneridae</taxon>
        <taxon>Pentapetalae</taxon>
        <taxon>asterids</taxon>
        <taxon>campanulids</taxon>
        <taxon>Asterales</taxon>
        <taxon>Asteraceae</taxon>
        <taxon>Carduoideae</taxon>
        <taxon>Cardueae</taxon>
        <taxon>Arctiinae</taxon>
        <taxon>Arctium</taxon>
    </lineage>
</organism>
<comment type="caution">
    <text evidence="1">The sequence shown here is derived from an EMBL/GenBank/DDBJ whole genome shotgun (WGS) entry which is preliminary data.</text>
</comment>
<accession>A0ACB9DLF3</accession>
<evidence type="ECO:0000313" key="2">
    <source>
        <dbReference type="Proteomes" id="UP001055879"/>
    </source>
</evidence>
<reference evidence="1 2" key="2">
    <citation type="journal article" date="2022" name="Mol. Ecol. Resour.">
        <title>The genomes of chicory, endive, great burdock and yacon provide insights into Asteraceae paleo-polyploidization history and plant inulin production.</title>
        <authorList>
            <person name="Fan W."/>
            <person name="Wang S."/>
            <person name="Wang H."/>
            <person name="Wang A."/>
            <person name="Jiang F."/>
            <person name="Liu H."/>
            <person name="Zhao H."/>
            <person name="Xu D."/>
            <person name="Zhang Y."/>
        </authorList>
    </citation>
    <scope>NUCLEOTIDE SEQUENCE [LARGE SCALE GENOMIC DNA]</scope>
    <source>
        <strain evidence="2">cv. Niubang</strain>
    </source>
</reference>
<keyword evidence="2" id="KW-1185">Reference proteome</keyword>
<reference evidence="2" key="1">
    <citation type="journal article" date="2022" name="Mol. Ecol. Resour.">
        <title>The genomes of chicory, endive, great burdock and yacon provide insights into Asteraceae palaeo-polyploidization history and plant inulin production.</title>
        <authorList>
            <person name="Fan W."/>
            <person name="Wang S."/>
            <person name="Wang H."/>
            <person name="Wang A."/>
            <person name="Jiang F."/>
            <person name="Liu H."/>
            <person name="Zhao H."/>
            <person name="Xu D."/>
            <person name="Zhang Y."/>
        </authorList>
    </citation>
    <scope>NUCLEOTIDE SEQUENCE [LARGE SCALE GENOMIC DNA]</scope>
    <source>
        <strain evidence="2">cv. Niubang</strain>
    </source>
</reference>
<dbReference type="EMBL" id="CM042049">
    <property type="protein sequence ID" value="KAI3747362.1"/>
    <property type="molecule type" value="Genomic_DNA"/>
</dbReference>
<dbReference type="Proteomes" id="UP001055879">
    <property type="component" value="Linkage Group LG03"/>
</dbReference>